<evidence type="ECO:0000256" key="15">
    <source>
        <dbReference type="ARBA" id="ARBA00023136"/>
    </source>
</evidence>
<dbReference type="AlphaFoldDB" id="A0A7G1G2P5"/>
<dbReference type="Proteomes" id="UP000516361">
    <property type="component" value="Chromosome"/>
</dbReference>
<comment type="pathway">
    <text evidence="4">Lipid metabolism.</text>
</comment>
<feature type="transmembrane region" description="Helical" evidence="19">
    <location>
        <begin position="87"/>
        <end position="109"/>
    </location>
</feature>
<comment type="subcellular location">
    <subcellularLocation>
        <location evidence="2">Cell membrane</location>
        <topology evidence="2">Multi-pass membrane protein</topology>
    </subcellularLocation>
</comment>
<evidence type="ECO:0000256" key="2">
    <source>
        <dbReference type="ARBA" id="ARBA00004651"/>
    </source>
</evidence>
<evidence type="ECO:0000256" key="18">
    <source>
        <dbReference type="RuleBase" id="RU003938"/>
    </source>
</evidence>
<evidence type="ECO:0000256" key="3">
    <source>
        <dbReference type="ARBA" id="ARBA00005119"/>
    </source>
</evidence>
<keyword evidence="11 18" id="KW-0812">Transmembrane</keyword>
<comment type="pathway">
    <text evidence="3 18">Phospholipid metabolism; CDP-diacylglycerol biosynthesis; CDP-diacylglycerol from sn-glycerol 3-phosphate: step 3/3.</text>
</comment>
<dbReference type="FunCoup" id="A0A7G1G2P5">
    <property type="interactions" value="379"/>
</dbReference>
<dbReference type="Pfam" id="PF01148">
    <property type="entry name" value="CTP_transf_1"/>
    <property type="match status" value="1"/>
</dbReference>
<keyword evidence="12 18" id="KW-0548">Nucleotidyltransferase</keyword>
<evidence type="ECO:0000256" key="12">
    <source>
        <dbReference type="ARBA" id="ARBA00022695"/>
    </source>
</evidence>
<dbReference type="PANTHER" id="PTHR46382">
    <property type="entry name" value="PHOSPHATIDATE CYTIDYLYLTRANSFERASE"/>
    <property type="match status" value="1"/>
</dbReference>
<gene>
    <name evidence="20" type="primary">cdsA</name>
    <name evidence="20" type="ORF">OSSY52_07910</name>
</gene>
<feature type="transmembrane region" description="Helical" evidence="19">
    <location>
        <begin position="266"/>
        <end position="284"/>
    </location>
</feature>
<dbReference type="EC" id="2.7.7.41" evidence="6 18"/>
<evidence type="ECO:0000256" key="16">
    <source>
        <dbReference type="ARBA" id="ARBA00023209"/>
    </source>
</evidence>
<evidence type="ECO:0000256" key="11">
    <source>
        <dbReference type="ARBA" id="ARBA00022692"/>
    </source>
</evidence>
<evidence type="ECO:0000313" key="20">
    <source>
        <dbReference type="EMBL" id="BBE30650.1"/>
    </source>
</evidence>
<evidence type="ECO:0000313" key="21">
    <source>
        <dbReference type="Proteomes" id="UP000516361"/>
    </source>
</evidence>
<keyword evidence="13 19" id="KW-1133">Transmembrane helix</keyword>
<keyword evidence="21" id="KW-1185">Reference proteome</keyword>
<reference evidence="20 21" key="1">
    <citation type="submission" date="2018-06" db="EMBL/GenBank/DDBJ databases">
        <title>Genome sequencing of Oceanotoga sp. sy52.</title>
        <authorList>
            <person name="Mori K."/>
        </authorList>
    </citation>
    <scope>NUCLEOTIDE SEQUENCE [LARGE SCALE GENOMIC DNA]</scope>
    <source>
        <strain evidence="21">sy52</strain>
    </source>
</reference>
<evidence type="ECO:0000256" key="13">
    <source>
        <dbReference type="ARBA" id="ARBA00022989"/>
    </source>
</evidence>
<feature type="transmembrane region" description="Helical" evidence="19">
    <location>
        <begin position="146"/>
        <end position="168"/>
    </location>
</feature>
<feature type="transmembrane region" description="Helical" evidence="19">
    <location>
        <begin position="63"/>
        <end position="81"/>
    </location>
</feature>
<protein>
    <recommendedName>
        <fullName evidence="7 18">Phosphatidate cytidylyltransferase</fullName>
        <ecNumber evidence="6 18">2.7.7.41</ecNumber>
    </recommendedName>
</protein>
<organism evidence="20 21">
    <name type="scientific">Tepiditoga spiralis</name>
    <dbReference type="NCBI Taxonomy" id="2108365"/>
    <lineage>
        <taxon>Bacteria</taxon>
        <taxon>Thermotogati</taxon>
        <taxon>Thermotogota</taxon>
        <taxon>Thermotogae</taxon>
        <taxon>Petrotogales</taxon>
        <taxon>Petrotogaceae</taxon>
        <taxon>Tepiditoga</taxon>
    </lineage>
</organism>
<sequence length="285" mass="32376">MMRMPIGKKNLFIRASSGFIIGPVVVFSYLWYPTLLGLVTTIVMMASYEFIKMSNPKLCRKFRLFIAFLLGITSMVYGFSLEAEYSGILPFEAEFIFVIGFLLISLITIVRLKDINEAKELLSSSTFSLIYIAFFLSSNYLTQINYGAGMAILALTSVWAYDSFAYIFGLTFGKHKISPTYSPKKSWEGLFGGIFGTFLYIIIYDFFREIFGLHTLIDLEYVAAFAIMVGIVDTIGDLTESIFKRFYNVKDSSGILPGHGGMLDRIDGLLLVVPIWYFMLRLFWI</sequence>
<dbReference type="KEGG" id="ocy:OSSY52_07910"/>
<keyword evidence="8" id="KW-1003">Cell membrane</keyword>
<evidence type="ECO:0000256" key="14">
    <source>
        <dbReference type="ARBA" id="ARBA00023098"/>
    </source>
</evidence>
<evidence type="ECO:0000256" key="4">
    <source>
        <dbReference type="ARBA" id="ARBA00005189"/>
    </source>
</evidence>
<dbReference type="InParanoid" id="A0A7G1G2P5"/>
<evidence type="ECO:0000256" key="19">
    <source>
        <dbReference type="SAM" id="Phobius"/>
    </source>
</evidence>
<dbReference type="UniPathway" id="UPA00557">
    <property type="reaction ID" value="UER00614"/>
</dbReference>
<evidence type="ECO:0000256" key="1">
    <source>
        <dbReference type="ARBA" id="ARBA00001698"/>
    </source>
</evidence>
<name>A0A7G1G2P5_9BACT</name>
<keyword evidence="15 19" id="KW-0472">Membrane</keyword>
<dbReference type="GO" id="GO:0004605">
    <property type="term" value="F:phosphatidate cytidylyltransferase activity"/>
    <property type="evidence" value="ECO:0007669"/>
    <property type="project" value="UniProtKB-EC"/>
</dbReference>
<comment type="similarity">
    <text evidence="5 18">Belongs to the CDS family.</text>
</comment>
<evidence type="ECO:0000256" key="5">
    <source>
        <dbReference type="ARBA" id="ARBA00010185"/>
    </source>
</evidence>
<dbReference type="EMBL" id="AP018712">
    <property type="protein sequence ID" value="BBE30650.1"/>
    <property type="molecule type" value="Genomic_DNA"/>
</dbReference>
<feature type="transmembrane region" description="Helical" evidence="19">
    <location>
        <begin position="189"/>
        <end position="207"/>
    </location>
</feature>
<feature type="transmembrane region" description="Helical" evidence="19">
    <location>
        <begin position="121"/>
        <end position="140"/>
    </location>
</feature>
<proteinExistence type="inferred from homology"/>
<dbReference type="PROSITE" id="PS01315">
    <property type="entry name" value="CDS"/>
    <property type="match status" value="1"/>
</dbReference>
<keyword evidence="16" id="KW-0594">Phospholipid biosynthesis</keyword>
<evidence type="ECO:0000256" key="17">
    <source>
        <dbReference type="ARBA" id="ARBA00023264"/>
    </source>
</evidence>
<keyword evidence="9" id="KW-0444">Lipid biosynthesis</keyword>
<evidence type="ECO:0000256" key="9">
    <source>
        <dbReference type="ARBA" id="ARBA00022516"/>
    </source>
</evidence>
<keyword evidence="14" id="KW-0443">Lipid metabolism</keyword>
<comment type="catalytic activity">
    <reaction evidence="1 18">
        <text>a 1,2-diacyl-sn-glycero-3-phosphate + CTP + H(+) = a CDP-1,2-diacyl-sn-glycerol + diphosphate</text>
        <dbReference type="Rhea" id="RHEA:16229"/>
        <dbReference type="ChEBI" id="CHEBI:15378"/>
        <dbReference type="ChEBI" id="CHEBI:33019"/>
        <dbReference type="ChEBI" id="CHEBI:37563"/>
        <dbReference type="ChEBI" id="CHEBI:58332"/>
        <dbReference type="ChEBI" id="CHEBI:58608"/>
        <dbReference type="EC" id="2.7.7.41"/>
    </reaction>
</comment>
<feature type="transmembrane region" description="Helical" evidence="19">
    <location>
        <begin position="219"/>
        <end position="236"/>
    </location>
</feature>
<accession>A0A7G1G2P5</accession>
<dbReference type="GO" id="GO:0016024">
    <property type="term" value="P:CDP-diacylglycerol biosynthetic process"/>
    <property type="evidence" value="ECO:0007669"/>
    <property type="project" value="UniProtKB-UniPathway"/>
</dbReference>
<evidence type="ECO:0000256" key="8">
    <source>
        <dbReference type="ARBA" id="ARBA00022475"/>
    </source>
</evidence>
<dbReference type="InterPro" id="IPR000374">
    <property type="entry name" value="PC_trans"/>
</dbReference>
<keyword evidence="10 18" id="KW-0808">Transferase</keyword>
<keyword evidence="17" id="KW-1208">Phospholipid metabolism</keyword>
<evidence type="ECO:0000256" key="10">
    <source>
        <dbReference type="ARBA" id="ARBA00022679"/>
    </source>
</evidence>
<dbReference type="PANTHER" id="PTHR46382:SF1">
    <property type="entry name" value="PHOSPHATIDATE CYTIDYLYLTRANSFERASE"/>
    <property type="match status" value="1"/>
</dbReference>
<dbReference type="GO" id="GO:0005886">
    <property type="term" value="C:plasma membrane"/>
    <property type="evidence" value="ECO:0007669"/>
    <property type="project" value="UniProtKB-SubCell"/>
</dbReference>
<evidence type="ECO:0000256" key="7">
    <source>
        <dbReference type="ARBA" id="ARBA00019373"/>
    </source>
</evidence>
<evidence type="ECO:0000256" key="6">
    <source>
        <dbReference type="ARBA" id="ARBA00012487"/>
    </source>
</evidence>